<feature type="transmembrane region" description="Helical" evidence="4">
    <location>
        <begin position="44"/>
        <end position="65"/>
    </location>
</feature>
<feature type="short sequence motif" description="GXSXG" evidence="2">
    <location>
        <begin position="153"/>
        <end position="157"/>
    </location>
</feature>
<reference evidence="7" key="1">
    <citation type="journal article" date="2023" name="Commun. Biol.">
        <title>Genome analysis of Parmales, the sister group of diatoms, reveals the evolutionary specialization of diatoms from phago-mixotrophs to photoautotrophs.</title>
        <authorList>
            <person name="Ban H."/>
            <person name="Sato S."/>
            <person name="Yoshikawa S."/>
            <person name="Yamada K."/>
            <person name="Nakamura Y."/>
            <person name="Ichinomiya M."/>
            <person name="Sato N."/>
            <person name="Blanc-Mathieu R."/>
            <person name="Endo H."/>
            <person name="Kuwata A."/>
            <person name="Ogata H."/>
        </authorList>
    </citation>
    <scope>NUCLEOTIDE SEQUENCE [LARGE SCALE GENOMIC DNA]</scope>
    <source>
        <strain evidence="7">NIES 3700</strain>
    </source>
</reference>
<accession>A0A9W7FUC1</accession>
<feature type="domain" description="PNPLA" evidence="5">
    <location>
        <begin position="118"/>
        <end position="285"/>
    </location>
</feature>
<dbReference type="GO" id="GO:0016020">
    <property type="term" value="C:membrane"/>
    <property type="evidence" value="ECO:0007669"/>
    <property type="project" value="TreeGrafter"/>
</dbReference>
<name>A0A9W7FUC1_9STRA</name>
<comment type="caution">
    <text evidence="6">The sequence shown here is derived from an EMBL/GenBank/DDBJ whole genome shotgun (WGS) entry which is preliminary data.</text>
</comment>
<dbReference type="GO" id="GO:0005811">
    <property type="term" value="C:lipid droplet"/>
    <property type="evidence" value="ECO:0007669"/>
    <property type="project" value="TreeGrafter"/>
</dbReference>
<evidence type="ECO:0000256" key="4">
    <source>
        <dbReference type="SAM" id="Phobius"/>
    </source>
</evidence>
<dbReference type="AlphaFoldDB" id="A0A9W7FUC1"/>
<keyword evidence="7" id="KW-1185">Reference proteome</keyword>
<keyword evidence="4" id="KW-0812">Transmembrane</keyword>
<comment type="caution">
    <text evidence="2">Lacks conserved residue(s) required for the propagation of feature annotation.</text>
</comment>
<keyword evidence="2" id="KW-0442">Lipid degradation</keyword>
<keyword evidence="1 2" id="KW-0443">Lipid metabolism</keyword>
<keyword evidence="4" id="KW-0472">Membrane</keyword>
<proteinExistence type="predicted"/>
<evidence type="ECO:0000256" key="2">
    <source>
        <dbReference type="PROSITE-ProRule" id="PRU01161"/>
    </source>
</evidence>
<dbReference type="GO" id="GO:0005737">
    <property type="term" value="C:cytoplasm"/>
    <property type="evidence" value="ECO:0007669"/>
    <property type="project" value="TreeGrafter"/>
</dbReference>
<dbReference type="PANTHER" id="PTHR12406">
    <property type="entry name" value="CALCIUM-INDEPENDENT PHOSPHOLIPASE A2 IPLA2 -RELATED"/>
    <property type="match status" value="1"/>
</dbReference>
<evidence type="ECO:0000313" key="7">
    <source>
        <dbReference type="Proteomes" id="UP001165122"/>
    </source>
</evidence>
<dbReference type="InterPro" id="IPR002641">
    <property type="entry name" value="PNPLA_dom"/>
</dbReference>
<dbReference type="Proteomes" id="UP001165122">
    <property type="component" value="Unassembled WGS sequence"/>
</dbReference>
<evidence type="ECO:0000256" key="3">
    <source>
        <dbReference type="SAM" id="MobiDB-lite"/>
    </source>
</evidence>
<feature type="transmembrane region" description="Helical" evidence="4">
    <location>
        <begin position="118"/>
        <end position="140"/>
    </location>
</feature>
<feature type="short sequence motif" description="DGA/G" evidence="2">
    <location>
        <begin position="272"/>
        <end position="274"/>
    </location>
</feature>
<protein>
    <recommendedName>
        <fullName evidence="5">PNPLA domain-containing protein</fullName>
    </recommendedName>
</protein>
<dbReference type="InterPro" id="IPR016035">
    <property type="entry name" value="Acyl_Trfase/lysoPLipase"/>
</dbReference>
<dbReference type="InterPro" id="IPR033562">
    <property type="entry name" value="PLPL"/>
</dbReference>
<keyword evidence="4" id="KW-1133">Transmembrane helix</keyword>
<dbReference type="PANTHER" id="PTHR12406:SF7">
    <property type="entry name" value="PATATIN-LIKE PHOSPHOLIPASE DOMAIN-CONTAINING PROTEIN 4"/>
    <property type="match status" value="1"/>
</dbReference>
<dbReference type="OrthoDB" id="201383at2759"/>
<feature type="region of interest" description="Disordered" evidence="3">
    <location>
        <begin position="1"/>
        <end position="31"/>
    </location>
</feature>
<dbReference type="GO" id="GO:0019433">
    <property type="term" value="P:triglyceride catabolic process"/>
    <property type="evidence" value="ECO:0007669"/>
    <property type="project" value="TreeGrafter"/>
</dbReference>
<keyword evidence="2" id="KW-0378">Hydrolase</keyword>
<dbReference type="PROSITE" id="PS51635">
    <property type="entry name" value="PNPLA"/>
    <property type="match status" value="1"/>
</dbReference>
<organism evidence="6 7">
    <name type="scientific">Triparma laevis f. longispina</name>
    <dbReference type="NCBI Taxonomy" id="1714387"/>
    <lineage>
        <taxon>Eukaryota</taxon>
        <taxon>Sar</taxon>
        <taxon>Stramenopiles</taxon>
        <taxon>Ochrophyta</taxon>
        <taxon>Bolidophyceae</taxon>
        <taxon>Parmales</taxon>
        <taxon>Triparmaceae</taxon>
        <taxon>Triparma</taxon>
    </lineage>
</organism>
<dbReference type="GO" id="GO:0004806">
    <property type="term" value="F:triacylglycerol lipase activity"/>
    <property type="evidence" value="ECO:0007669"/>
    <property type="project" value="TreeGrafter"/>
</dbReference>
<evidence type="ECO:0000256" key="1">
    <source>
        <dbReference type="ARBA" id="ARBA00023098"/>
    </source>
</evidence>
<dbReference type="EMBL" id="BRXW01000320">
    <property type="protein sequence ID" value="GMI18101.1"/>
    <property type="molecule type" value="Genomic_DNA"/>
</dbReference>
<evidence type="ECO:0000259" key="5">
    <source>
        <dbReference type="PROSITE" id="PS51635"/>
    </source>
</evidence>
<gene>
    <name evidence="6" type="ORF">TrLO_g1523</name>
</gene>
<dbReference type="SUPFAM" id="SSF52151">
    <property type="entry name" value="FabD/lysophospholipase-like"/>
    <property type="match status" value="1"/>
</dbReference>
<feature type="active site" description="Proton acceptor" evidence="2">
    <location>
        <position position="272"/>
    </location>
</feature>
<evidence type="ECO:0000313" key="6">
    <source>
        <dbReference type="EMBL" id="GMI18101.1"/>
    </source>
</evidence>
<sequence>MSSNPMTTDSKHVHMEIDPADNNTDDPSPSRRCNYCRTNPKKSCYCCLLLFLLLPPIIFYFYVLIYRTTLTASNDTWSEYLKTPPPEIITATDSLNLRAQTLVDTSLSSLTIPYNLDVVISGGGFLSYYYLGVSTILNSLESLNKTKLHRFSGASAGAQAPFKNVVLGNELHIQSSLSYALIFSSYSNKFDNMLNAAITADFHWRTLAEYLEDLCTPEILEALTKKVYVSITLLFPWSNKLISIYTSKEQAQKAFLATGSMFINYEGNLAIDGGATDCAPRFKVGKRSQLIVELLNSELPMRNVVSFKGLAEVLKAVEMGQDDFVEFLKGGEKKNAFMFVDERESWGTFTC</sequence>
<dbReference type="GO" id="GO:0055088">
    <property type="term" value="P:lipid homeostasis"/>
    <property type="evidence" value="ECO:0007669"/>
    <property type="project" value="TreeGrafter"/>
</dbReference>
<feature type="active site" description="Nucleophile" evidence="2">
    <location>
        <position position="155"/>
    </location>
</feature>